<protein>
    <submittedName>
        <fullName evidence="2">Uncharacterized protein</fullName>
    </submittedName>
</protein>
<dbReference type="RefSeq" id="WP_377245253.1">
    <property type="nucleotide sequence ID" value="NZ_JBHLUH010000004.1"/>
</dbReference>
<comment type="caution">
    <text evidence="2">The sequence shown here is derived from an EMBL/GenBank/DDBJ whole genome shotgun (WGS) entry which is preliminary data.</text>
</comment>
<evidence type="ECO:0000313" key="3">
    <source>
        <dbReference type="Proteomes" id="UP001589867"/>
    </source>
</evidence>
<feature type="compositionally biased region" description="Low complexity" evidence="1">
    <location>
        <begin position="1"/>
        <end position="18"/>
    </location>
</feature>
<evidence type="ECO:0000313" key="2">
    <source>
        <dbReference type="EMBL" id="MFC0526771.1"/>
    </source>
</evidence>
<dbReference type="Proteomes" id="UP001589867">
    <property type="component" value="Unassembled WGS sequence"/>
</dbReference>
<dbReference type="EMBL" id="JBHLUH010000004">
    <property type="protein sequence ID" value="MFC0526771.1"/>
    <property type="molecule type" value="Genomic_DNA"/>
</dbReference>
<accession>A0ABV6LWK3</accession>
<evidence type="ECO:0000256" key="1">
    <source>
        <dbReference type="SAM" id="MobiDB-lite"/>
    </source>
</evidence>
<name>A0ABV6LWK3_9ACTN</name>
<proteinExistence type="predicted"/>
<gene>
    <name evidence="2" type="ORF">ACFFIA_03775</name>
</gene>
<sequence length="107" mass="10925">MSEPPSSSSPPLSSSAPPTASPPTAPPKSPSDPRPPKDVLVGRVTRGGTGPCYGLETDDGKQYALYNAEGISLEVGTTIRVRTAPLLLKIDCGPGEPLSAVTISRVG</sequence>
<reference evidence="2 3" key="1">
    <citation type="submission" date="2024-09" db="EMBL/GenBank/DDBJ databases">
        <authorList>
            <person name="Sun Q."/>
            <person name="Mori K."/>
        </authorList>
    </citation>
    <scope>NUCLEOTIDE SEQUENCE [LARGE SCALE GENOMIC DNA]</scope>
    <source>
        <strain evidence="2 3">TBRC 3947</strain>
    </source>
</reference>
<feature type="compositionally biased region" description="Pro residues" evidence="1">
    <location>
        <begin position="19"/>
        <end position="33"/>
    </location>
</feature>
<organism evidence="2 3">
    <name type="scientific">Phytohabitans kaempferiae</name>
    <dbReference type="NCBI Taxonomy" id="1620943"/>
    <lineage>
        <taxon>Bacteria</taxon>
        <taxon>Bacillati</taxon>
        <taxon>Actinomycetota</taxon>
        <taxon>Actinomycetes</taxon>
        <taxon>Micromonosporales</taxon>
        <taxon>Micromonosporaceae</taxon>
    </lineage>
</organism>
<feature type="region of interest" description="Disordered" evidence="1">
    <location>
        <begin position="1"/>
        <end position="42"/>
    </location>
</feature>
<keyword evidence="3" id="KW-1185">Reference proteome</keyword>